<comment type="pathway">
    <text evidence="3">Porphyrin-containing compound metabolism; protoporphyrin-IX biosynthesis; 5-aminolevulinate from L-glutamyl-tRNA(Glu): step 2/2.</text>
</comment>
<dbReference type="PANTHER" id="PTHR43713:SF3">
    <property type="entry name" value="GLUTAMATE-1-SEMIALDEHYDE 2,1-AMINOMUTASE 1, CHLOROPLASTIC-RELATED"/>
    <property type="match status" value="1"/>
</dbReference>
<evidence type="ECO:0000256" key="2">
    <source>
        <dbReference type="ARBA" id="ARBA00001933"/>
    </source>
</evidence>
<protein>
    <recommendedName>
        <fullName evidence="5">glutamate-1-semialdehyde 2,1-aminomutase</fullName>
        <ecNumber evidence="5">5.4.3.8</ecNumber>
    </recommendedName>
</protein>
<dbReference type="GO" id="GO:0030170">
    <property type="term" value="F:pyridoxal phosphate binding"/>
    <property type="evidence" value="ECO:0007669"/>
    <property type="project" value="InterPro"/>
</dbReference>
<dbReference type="NCBIfam" id="NF000818">
    <property type="entry name" value="PRK00062.1"/>
    <property type="match status" value="1"/>
</dbReference>
<keyword evidence="6 9" id="KW-0663">Pyridoxal phosphate</keyword>
<dbReference type="Gene3D" id="3.40.640.10">
    <property type="entry name" value="Type I PLP-dependent aspartate aminotransferase-like (Major domain)"/>
    <property type="match status" value="1"/>
</dbReference>
<comment type="caution">
    <text evidence="10">The sequence shown here is derived from an EMBL/GenBank/DDBJ whole genome shotgun (WGS) entry which is preliminary data.</text>
</comment>
<dbReference type="Gene3D" id="3.90.1150.10">
    <property type="entry name" value="Aspartate Aminotransferase, domain 1"/>
    <property type="match status" value="1"/>
</dbReference>
<dbReference type="FunFam" id="3.40.640.10:FF:000021">
    <property type="entry name" value="Glutamate-1-semialdehyde 2,1-aminomutase"/>
    <property type="match status" value="1"/>
</dbReference>
<dbReference type="SUPFAM" id="SSF53383">
    <property type="entry name" value="PLP-dependent transferases"/>
    <property type="match status" value="1"/>
</dbReference>
<dbReference type="InterPro" id="IPR049704">
    <property type="entry name" value="Aminotrans_3_PPA_site"/>
</dbReference>
<organism evidence="10 11">
    <name type="scientific">Solirubrobacter phytolaccae</name>
    <dbReference type="NCBI Taxonomy" id="1404360"/>
    <lineage>
        <taxon>Bacteria</taxon>
        <taxon>Bacillati</taxon>
        <taxon>Actinomycetota</taxon>
        <taxon>Thermoleophilia</taxon>
        <taxon>Solirubrobacterales</taxon>
        <taxon>Solirubrobacteraceae</taxon>
        <taxon>Solirubrobacter</taxon>
    </lineage>
</organism>
<evidence type="ECO:0000256" key="8">
    <source>
        <dbReference type="ARBA" id="ARBA00023244"/>
    </source>
</evidence>
<proteinExistence type="inferred from homology"/>
<dbReference type="CDD" id="cd00610">
    <property type="entry name" value="OAT_like"/>
    <property type="match status" value="1"/>
</dbReference>
<dbReference type="GO" id="GO:0006779">
    <property type="term" value="P:porphyrin-containing compound biosynthetic process"/>
    <property type="evidence" value="ECO:0007669"/>
    <property type="project" value="UniProtKB-KW"/>
</dbReference>
<dbReference type="EMBL" id="JAPDDP010000074">
    <property type="protein sequence ID" value="MDA0184375.1"/>
    <property type="molecule type" value="Genomic_DNA"/>
</dbReference>
<keyword evidence="10" id="KW-0808">Transferase</keyword>
<dbReference type="Proteomes" id="UP001147653">
    <property type="component" value="Unassembled WGS sequence"/>
</dbReference>
<dbReference type="InterPro" id="IPR015422">
    <property type="entry name" value="PyrdxlP-dep_Trfase_small"/>
</dbReference>
<evidence type="ECO:0000256" key="3">
    <source>
        <dbReference type="ARBA" id="ARBA00004819"/>
    </source>
</evidence>
<dbReference type="InterPro" id="IPR005814">
    <property type="entry name" value="Aminotrans_3"/>
</dbReference>
<reference evidence="10" key="1">
    <citation type="submission" date="2022-10" db="EMBL/GenBank/DDBJ databases">
        <title>The WGS of Solirubrobacter phytolaccae KCTC 29190.</title>
        <authorList>
            <person name="Jiang Z."/>
        </authorList>
    </citation>
    <scope>NUCLEOTIDE SEQUENCE</scope>
    <source>
        <strain evidence="10">KCTC 29190</strain>
    </source>
</reference>
<evidence type="ECO:0000256" key="7">
    <source>
        <dbReference type="ARBA" id="ARBA00023235"/>
    </source>
</evidence>
<evidence type="ECO:0000256" key="9">
    <source>
        <dbReference type="RuleBase" id="RU003560"/>
    </source>
</evidence>
<evidence type="ECO:0000256" key="4">
    <source>
        <dbReference type="ARBA" id="ARBA00008981"/>
    </source>
</evidence>
<dbReference type="AlphaFoldDB" id="A0A9X3NCX9"/>
<comment type="cofactor">
    <cofactor evidence="2">
        <name>pyridoxal 5'-phosphate</name>
        <dbReference type="ChEBI" id="CHEBI:597326"/>
    </cofactor>
</comment>
<evidence type="ECO:0000256" key="6">
    <source>
        <dbReference type="ARBA" id="ARBA00022898"/>
    </source>
</evidence>
<keyword evidence="8" id="KW-0627">Porphyrin biosynthesis</keyword>
<keyword evidence="7" id="KW-0413">Isomerase</keyword>
<accession>A0A9X3NCX9</accession>
<name>A0A9X3NCX9_9ACTN</name>
<evidence type="ECO:0000313" key="10">
    <source>
        <dbReference type="EMBL" id="MDA0184375.1"/>
    </source>
</evidence>
<dbReference type="InterPro" id="IPR015421">
    <property type="entry name" value="PyrdxlP-dep_Trfase_major"/>
</dbReference>
<keyword evidence="10" id="KW-0032">Aminotransferase</keyword>
<evidence type="ECO:0000256" key="1">
    <source>
        <dbReference type="ARBA" id="ARBA00001579"/>
    </source>
</evidence>
<keyword evidence="11" id="KW-1185">Reference proteome</keyword>
<dbReference type="GO" id="GO:0008483">
    <property type="term" value="F:transaminase activity"/>
    <property type="evidence" value="ECO:0007669"/>
    <property type="project" value="UniProtKB-KW"/>
</dbReference>
<sequence>MNASEALLEAAARVIPGGVNTCRRRSEPRLCFRRGSGAYLEDLDGRSFIDYHAAYGAILLGHSHPAVTARVASAIEQTVLFGVGVTESEVALAEKIVEHVPSVEQVVVCNSGSEATYHAIRLARGVTGREKLIKFQGCYDGFHDYVLRNVLSRPEGVGARDPHSAGMLEAAVDATLVCRYNDLEDVRATLERHGEEVAAIIVEPVAHNSPGLLPRPGFLEGLRELCDATGALLIFDEVITGFRHHIGGYQAVCGVLPDLTTMGKAIANGFPLAAIGGRREYLERLNTTADGDVHFGGTYNGNAAAVEAGLATIAQLEDGTVHEHIFALGERMRSGLAEVADRVGVPAVVGGFGSLFVLCFMDGPLETYEDVLRNDDALFGRYRRELVARGVFEMPESLGRSHIGASHTTEDIDRSLEAAEDALRAAVDALARA</sequence>
<dbReference type="GO" id="GO:0042286">
    <property type="term" value="F:glutamate-1-semialdehyde 2,1-aminomutase activity"/>
    <property type="evidence" value="ECO:0007669"/>
    <property type="project" value="UniProtKB-EC"/>
</dbReference>
<dbReference type="PANTHER" id="PTHR43713">
    <property type="entry name" value="GLUTAMATE-1-SEMIALDEHYDE 2,1-AMINOMUTASE"/>
    <property type="match status" value="1"/>
</dbReference>
<gene>
    <name evidence="10" type="ORF">OJ997_28985</name>
</gene>
<dbReference type="InterPro" id="IPR015424">
    <property type="entry name" value="PyrdxlP-dep_Trfase"/>
</dbReference>
<dbReference type="Pfam" id="PF00202">
    <property type="entry name" value="Aminotran_3"/>
    <property type="match status" value="1"/>
</dbReference>
<evidence type="ECO:0000313" key="11">
    <source>
        <dbReference type="Proteomes" id="UP001147653"/>
    </source>
</evidence>
<dbReference type="PROSITE" id="PS00600">
    <property type="entry name" value="AA_TRANSFER_CLASS_3"/>
    <property type="match status" value="1"/>
</dbReference>
<dbReference type="EC" id="5.4.3.8" evidence="5"/>
<evidence type="ECO:0000256" key="5">
    <source>
        <dbReference type="ARBA" id="ARBA00012143"/>
    </source>
</evidence>
<comment type="similarity">
    <text evidence="4">Belongs to the class-III pyridoxal-phosphate-dependent aminotransferase family. HemL subfamily.</text>
</comment>
<dbReference type="RefSeq" id="WP_270028826.1">
    <property type="nucleotide sequence ID" value="NZ_JAPDDP010000074.1"/>
</dbReference>
<comment type="catalytic activity">
    <reaction evidence="1">
        <text>(S)-4-amino-5-oxopentanoate = 5-aminolevulinate</text>
        <dbReference type="Rhea" id="RHEA:14265"/>
        <dbReference type="ChEBI" id="CHEBI:57501"/>
        <dbReference type="ChEBI" id="CHEBI:356416"/>
        <dbReference type="EC" id="5.4.3.8"/>
    </reaction>
</comment>